<keyword evidence="3" id="KW-1185">Reference proteome</keyword>
<evidence type="ECO:0000313" key="2">
    <source>
        <dbReference type="EMBL" id="TWT59995.1"/>
    </source>
</evidence>
<proteinExistence type="predicted"/>
<organism evidence="2 3">
    <name type="scientific">Rubinisphaera italica</name>
    <dbReference type="NCBI Taxonomy" id="2527969"/>
    <lineage>
        <taxon>Bacteria</taxon>
        <taxon>Pseudomonadati</taxon>
        <taxon>Planctomycetota</taxon>
        <taxon>Planctomycetia</taxon>
        <taxon>Planctomycetales</taxon>
        <taxon>Planctomycetaceae</taxon>
        <taxon>Rubinisphaera</taxon>
    </lineage>
</organism>
<reference evidence="2 3" key="1">
    <citation type="submission" date="2019-02" db="EMBL/GenBank/DDBJ databases">
        <title>Deep-cultivation of Planctomycetes and their phenomic and genomic characterization uncovers novel biology.</title>
        <authorList>
            <person name="Wiegand S."/>
            <person name="Jogler M."/>
            <person name="Boedeker C."/>
            <person name="Pinto D."/>
            <person name="Vollmers J."/>
            <person name="Rivas-Marin E."/>
            <person name="Kohn T."/>
            <person name="Peeters S.H."/>
            <person name="Heuer A."/>
            <person name="Rast P."/>
            <person name="Oberbeckmann S."/>
            <person name="Bunk B."/>
            <person name="Jeske O."/>
            <person name="Meyerdierks A."/>
            <person name="Storesund J.E."/>
            <person name="Kallscheuer N."/>
            <person name="Luecker S."/>
            <person name="Lage O.M."/>
            <person name="Pohl T."/>
            <person name="Merkel B.J."/>
            <person name="Hornburger P."/>
            <person name="Mueller R.-W."/>
            <person name="Bruemmer F."/>
            <person name="Labrenz M."/>
            <person name="Spormann A.M."/>
            <person name="Op Den Camp H."/>
            <person name="Overmann J."/>
            <person name="Amann R."/>
            <person name="Jetten M.S.M."/>
            <person name="Mascher T."/>
            <person name="Medema M.H."/>
            <person name="Devos D.P."/>
            <person name="Kaster A.-K."/>
            <person name="Ovreas L."/>
            <person name="Rohde M."/>
            <person name="Galperin M.Y."/>
            <person name="Jogler C."/>
        </authorList>
    </citation>
    <scope>NUCLEOTIDE SEQUENCE [LARGE SCALE GENOMIC DNA]</scope>
    <source>
        <strain evidence="2 3">Pan54</strain>
    </source>
</reference>
<gene>
    <name evidence="2" type="ORF">Pan54_07070</name>
</gene>
<keyword evidence="1" id="KW-0812">Transmembrane</keyword>
<name>A0A5C5XCT4_9PLAN</name>
<dbReference type="Proteomes" id="UP000316095">
    <property type="component" value="Unassembled WGS sequence"/>
</dbReference>
<feature type="transmembrane region" description="Helical" evidence="1">
    <location>
        <begin position="20"/>
        <end position="39"/>
    </location>
</feature>
<evidence type="ECO:0000313" key="3">
    <source>
        <dbReference type="Proteomes" id="UP000316095"/>
    </source>
</evidence>
<dbReference type="RefSeq" id="WP_146502166.1">
    <property type="nucleotide sequence ID" value="NZ_SJPG01000001.1"/>
</dbReference>
<keyword evidence="1" id="KW-0472">Membrane</keyword>
<keyword evidence="1" id="KW-1133">Transmembrane helix</keyword>
<comment type="caution">
    <text evidence="2">The sequence shown here is derived from an EMBL/GenBank/DDBJ whole genome shotgun (WGS) entry which is preliminary data.</text>
</comment>
<accession>A0A5C5XCT4</accession>
<protein>
    <submittedName>
        <fullName evidence="2">Uncharacterized protein</fullName>
    </submittedName>
</protein>
<feature type="transmembrane region" description="Helical" evidence="1">
    <location>
        <begin position="45"/>
        <end position="64"/>
    </location>
</feature>
<evidence type="ECO:0000256" key="1">
    <source>
        <dbReference type="SAM" id="Phobius"/>
    </source>
</evidence>
<dbReference type="AlphaFoldDB" id="A0A5C5XCT4"/>
<sequence length="68" mass="6785">MTENSASNTTCQKVAKLKIVMAGVTTICVAIAATVTAVVSGEVSLGITAWVATAIIGTAAMLSAEKNT</sequence>
<dbReference type="EMBL" id="SJPG01000001">
    <property type="protein sequence ID" value="TWT59995.1"/>
    <property type="molecule type" value="Genomic_DNA"/>
</dbReference>